<dbReference type="EMBL" id="JABFCT010000013">
    <property type="protein sequence ID" value="KAF5870789.1"/>
    <property type="molecule type" value="Genomic_DNA"/>
</dbReference>
<dbReference type="AlphaFoldDB" id="A0A8H6ANQ0"/>
<organism evidence="2 3">
    <name type="scientific">Botrytis fragariae</name>
    <dbReference type="NCBI Taxonomy" id="1964551"/>
    <lineage>
        <taxon>Eukaryota</taxon>
        <taxon>Fungi</taxon>
        <taxon>Dikarya</taxon>
        <taxon>Ascomycota</taxon>
        <taxon>Pezizomycotina</taxon>
        <taxon>Leotiomycetes</taxon>
        <taxon>Helotiales</taxon>
        <taxon>Sclerotiniaceae</taxon>
        <taxon>Botrytis</taxon>
    </lineage>
</organism>
<dbReference type="Proteomes" id="UP000531561">
    <property type="component" value="Unassembled WGS sequence"/>
</dbReference>
<name>A0A8H6ANQ0_9HELO</name>
<dbReference type="GeneID" id="59263378"/>
<evidence type="ECO:0000313" key="3">
    <source>
        <dbReference type="Proteomes" id="UP000531561"/>
    </source>
</evidence>
<gene>
    <name evidence="2" type="ORF">Bfra_009342</name>
</gene>
<feature type="region of interest" description="Disordered" evidence="1">
    <location>
        <begin position="55"/>
        <end position="83"/>
    </location>
</feature>
<keyword evidence="3" id="KW-1185">Reference proteome</keyword>
<evidence type="ECO:0000313" key="2">
    <source>
        <dbReference type="EMBL" id="KAF5870789.1"/>
    </source>
</evidence>
<evidence type="ECO:0000256" key="1">
    <source>
        <dbReference type="SAM" id="MobiDB-lite"/>
    </source>
</evidence>
<sequence>MDVAGELEQEEKHLSGFQVATIRRGLGRKDVTEFRRAISGAVSHPKVEIEAWIAEGGGNRTTHSGKRIGQGSKSIELEGLKPR</sequence>
<protein>
    <submittedName>
        <fullName evidence="2">Uncharacterized protein</fullName>
    </submittedName>
</protein>
<dbReference type="RefSeq" id="XP_037189736.1">
    <property type="nucleotide sequence ID" value="XM_037339686.1"/>
</dbReference>
<proteinExistence type="predicted"/>
<accession>A0A8H6ANQ0</accession>
<reference evidence="2 3" key="1">
    <citation type="journal article" date="2020" name="Phytopathology">
        <title>A high-quality genome resource of Botrytis fragariae, a new and rapidly spreading fungal pathogen causing strawberry gray mold in the U.S.A.</title>
        <authorList>
            <person name="Wu Y."/>
            <person name="Saski C.A."/>
            <person name="Schnabel G."/>
            <person name="Xiao S."/>
            <person name="Hu M."/>
        </authorList>
    </citation>
    <scope>NUCLEOTIDE SEQUENCE [LARGE SCALE GENOMIC DNA]</scope>
    <source>
        <strain evidence="2 3">BVB16</strain>
    </source>
</reference>
<comment type="caution">
    <text evidence="2">The sequence shown here is derived from an EMBL/GenBank/DDBJ whole genome shotgun (WGS) entry which is preliminary data.</text>
</comment>